<reference evidence="2 4" key="1">
    <citation type="submission" date="2020-06" db="EMBL/GenBank/DDBJ databases">
        <title>Anoxygenic phototrophic Chloroflexota member uses a Type I reaction center.</title>
        <authorList>
            <person name="Tsuji J.M."/>
            <person name="Shaw N.A."/>
            <person name="Nagashima S."/>
            <person name="Venkiteswaran J."/>
            <person name="Schiff S.L."/>
            <person name="Hanada S."/>
            <person name="Tank M."/>
            <person name="Neufeld J.D."/>
        </authorList>
    </citation>
    <scope>NUCLEOTIDE SEQUENCE [LARGE SCALE GENOMIC DNA]</scope>
    <source>
        <strain evidence="2">L227-S17</strain>
    </source>
</reference>
<dbReference type="SUPFAM" id="SSF51726">
    <property type="entry name" value="UROD/MetE-like"/>
    <property type="match status" value="1"/>
</dbReference>
<dbReference type="PANTHER" id="PTHR47099">
    <property type="entry name" value="METHYLCOBAMIDE:COM METHYLTRANSFERASE MTBA"/>
    <property type="match status" value="1"/>
</dbReference>
<dbReference type="Proteomes" id="UP001431572">
    <property type="component" value="Chromosome 2"/>
</dbReference>
<dbReference type="AlphaFoldDB" id="A0A8T7M638"/>
<dbReference type="GO" id="GO:0004853">
    <property type="term" value="F:uroporphyrinogen decarboxylase activity"/>
    <property type="evidence" value="ECO:0007669"/>
    <property type="project" value="InterPro"/>
</dbReference>
<dbReference type="GO" id="GO:0006779">
    <property type="term" value="P:porphyrin-containing compound biosynthetic process"/>
    <property type="evidence" value="ECO:0007669"/>
    <property type="project" value="InterPro"/>
</dbReference>
<evidence type="ECO:0000313" key="3">
    <source>
        <dbReference type="EMBL" id="WJW69462.1"/>
    </source>
</evidence>
<dbReference type="EMBL" id="CP128400">
    <property type="protein sequence ID" value="WJW69462.1"/>
    <property type="molecule type" value="Genomic_DNA"/>
</dbReference>
<dbReference type="Gene3D" id="3.20.20.210">
    <property type="match status" value="1"/>
</dbReference>
<evidence type="ECO:0000259" key="1">
    <source>
        <dbReference type="Pfam" id="PF01208"/>
    </source>
</evidence>
<organism evidence="2 4">
    <name type="scientific">Candidatus Chlorohelix allophototropha</name>
    <dbReference type="NCBI Taxonomy" id="3003348"/>
    <lineage>
        <taxon>Bacteria</taxon>
        <taxon>Bacillati</taxon>
        <taxon>Chloroflexota</taxon>
        <taxon>Chloroflexia</taxon>
        <taxon>Candidatus Chloroheliales</taxon>
        <taxon>Candidatus Chloroheliaceae</taxon>
        <taxon>Candidatus Chlorohelix</taxon>
    </lineage>
</organism>
<dbReference type="PANTHER" id="PTHR47099:SF1">
    <property type="entry name" value="METHYLCOBAMIDE:COM METHYLTRANSFERASE MTBA"/>
    <property type="match status" value="1"/>
</dbReference>
<feature type="domain" description="Uroporphyrinogen decarboxylase (URO-D)" evidence="1">
    <location>
        <begin position="59"/>
        <end position="311"/>
    </location>
</feature>
<dbReference type="InterPro" id="IPR038071">
    <property type="entry name" value="UROD/MetE-like_sf"/>
</dbReference>
<dbReference type="EMBL" id="JACATZ010000003">
    <property type="protein sequence ID" value="NWJ47551.1"/>
    <property type="molecule type" value="Genomic_DNA"/>
</dbReference>
<dbReference type="Proteomes" id="UP000521676">
    <property type="component" value="Unassembled WGS sequence"/>
</dbReference>
<keyword evidence="5" id="KW-1185">Reference proteome</keyword>
<sequence>MNKRDAILSVVDSSKPFSYIPAAFFLHFPDEFHAGRAAVEKHLEYFRYTGMDLLKIQYEGKYPTLPEIQSPADWLKMPYYGREFYEGQLEAIEGLVKTIKHEAVVVVTLYSPFMCAVHSTSDAIVSKALNNEPELIKKALETITESLLLFVRECIKLGVDGFYTSTQGGEIGRFNDPTVFDKYIKPYDLVLMEEANRECLFNILHVCDYHLDYDDFGKFVDYPGTVVNAPLNVGNKELTPKEAAQFFKRPYMGGLERKGIITNGTPDQIRQNVEKVIEEAPERFILAADCTVPSDVSWDNLKYVIDLAHNYRRSS</sequence>
<accession>A0A8T7M638</accession>
<dbReference type="InterPro" id="IPR052024">
    <property type="entry name" value="Methanogen_methyltrans"/>
</dbReference>
<evidence type="ECO:0000313" key="4">
    <source>
        <dbReference type="Proteomes" id="UP000521676"/>
    </source>
</evidence>
<evidence type="ECO:0000313" key="5">
    <source>
        <dbReference type="Proteomes" id="UP001431572"/>
    </source>
</evidence>
<dbReference type="Pfam" id="PF01208">
    <property type="entry name" value="URO-D"/>
    <property type="match status" value="1"/>
</dbReference>
<dbReference type="InterPro" id="IPR000257">
    <property type="entry name" value="Uroporphyrinogen_deCOase"/>
</dbReference>
<name>A0A8T7M638_9CHLR</name>
<dbReference type="RefSeq" id="WP_341471346.1">
    <property type="nucleotide sequence ID" value="NZ_CP128400.1"/>
</dbReference>
<reference evidence="3" key="2">
    <citation type="journal article" date="2024" name="Nature">
        <title>Anoxygenic phototroph of the Chloroflexota uses a type I reaction centre.</title>
        <authorList>
            <person name="Tsuji J.M."/>
            <person name="Shaw N.A."/>
            <person name="Nagashima S."/>
            <person name="Venkiteswaran J.J."/>
            <person name="Schiff S.L."/>
            <person name="Watanabe T."/>
            <person name="Fukui M."/>
            <person name="Hanada S."/>
            <person name="Tank M."/>
            <person name="Neufeld J.D."/>
        </authorList>
    </citation>
    <scope>NUCLEOTIDE SEQUENCE</scope>
    <source>
        <strain evidence="3">L227-S17</strain>
    </source>
</reference>
<evidence type="ECO:0000313" key="2">
    <source>
        <dbReference type="EMBL" id="NWJ47551.1"/>
    </source>
</evidence>
<gene>
    <name evidence="2" type="ORF">HXX08_16960</name>
    <name evidence="3" type="ORF">OZ401_003075</name>
</gene>
<protein>
    <recommendedName>
        <fullName evidence="1">Uroporphyrinogen decarboxylase (URO-D) domain-containing protein</fullName>
    </recommendedName>
</protein>
<proteinExistence type="predicted"/>